<dbReference type="OrthoDB" id="2125396at2759"/>
<name>A0A397W6C3_9GLOM</name>
<dbReference type="InterPro" id="IPR032675">
    <property type="entry name" value="LRR_dom_sf"/>
</dbReference>
<protein>
    <submittedName>
        <fullName evidence="1">Uncharacterized protein</fullName>
    </submittedName>
</protein>
<evidence type="ECO:0000313" key="1">
    <source>
        <dbReference type="EMBL" id="RIB30275.1"/>
    </source>
</evidence>
<comment type="caution">
    <text evidence="1">The sequence shown here is derived from an EMBL/GenBank/DDBJ whole genome shotgun (WGS) entry which is preliminary data.</text>
</comment>
<accession>A0A397W6C3</accession>
<reference evidence="1 2" key="1">
    <citation type="submission" date="2018-06" db="EMBL/GenBank/DDBJ databases">
        <title>Comparative genomics reveals the genomic features of Rhizophagus irregularis, R. cerebriforme, R. diaphanum and Gigaspora rosea, and their symbiotic lifestyle signature.</title>
        <authorList>
            <person name="Morin E."/>
            <person name="San Clemente H."/>
            <person name="Chen E.C.H."/>
            <person name="De La Providencia I."/>
            <person name="Hainaut M."/>
            <person name="Kuo A."/>
            <person name="Kohler A."/>
            <person name="Murat C."/>
            <person name="Tang N."/>
            <person name="Roy S."/>
            <person name="Loubradou J."/>
            <person name="Henrissat B."/>
            <person name="Grigoriev I.V."/>
            <person name="Corradi N."/>
            <person name="Roux C."/>
            <person name="Martin F.M."/>
        </authorList>
    </citation>
    <scope>NUCLEOTIDE SEQUENCE [LARGE SCALE GENOMIC DNA]</scope>
    <source>
        <strain evidence="1 2">DAOM 194757</strain>
    </source>
</reference>
<dbReference type="SUPFAM" id="SSF52047">
    <property type="entry name" value="RNI-like"/>
    <property type="match status" value="1"/>
</dbReference>
<evidence type="ECO:0000313" key="2">
    <source>
        <dbReference type="Proteomes" id="UP000266673"/>
    </source>
</evidence>
<keyword evidence="2" id="KW-1185">Reference proteome</keyword>
<dbReference type="SUPFAM" id="SSF81383">
    <property type="entry name" value="F-box domain"/>
    <property type="match status" value="1"/>
</dbReference>
<dbReference type="EMBL" id="QKWP01000016">
    <property type="protein sequence ID" value="RIB30275.1"/>
    <property type="molecule type" value="Genomic_DNA"/>
</dbReference>
<dbReference type="InterPro" id="IPR036047">
    <property type="entry name" value="F-box-like_dom_sf"/>
</dbReference>
<dbReference type="AlphaFoldDB" id="A0A397W6C3"/>
<proteinExistence type="predicted"/>
<gene>
    <name evidence="1" type="ORF">C2G38_2238337</name>
</gene>
<sequence>MASKIFMGDIPELLENILINLNNEFYSLYSCALVNRYWCKITIPILWKNPFSFNKNSLFISQYFLSLDENEKSVLKEYGINIKFPDTLFNYARFLKVLDLSSLESKVKKWIEFQHICWYYSPLCYYIINLLFKLFVESGATLHKLNIYFHEFKPEIYYSLERNEQFFSQLQDLSLRGISDYSIENATILLKILAKNVTKISALELEYYYDYGSEVNHALTNIIKSQEQLRKFTLVSGGGITIEYFGIISALESQKKSLQEVILENSADNAEFKVLMNCKNLETFRIKYCKKMKLLKILDTSHYKINTLEITDCLNDTPSIIQILEKIGLLLQRLKLDFNGHETLLLLKALKSFCPNITHLDISLIEFPTQLLEFIGSLQKLQFLTLWHYDCIPKEEIKIRVNQFAEILPLTLQYIDLGNTWLNLYIDIWLNNCYAPLKSLLVDSLNNEKKANAIIEFCIRKRTLKYVGLSNYSSLDDDDIKKEVEGYVTLVPSKDIIVIC</sequence>
<organism evidence="1 2">
    <name type="scientific">Gigaspora rosea</name>
    <dbReference type="NCBI Taxonomy" id="44941"/>
    <lineage>
        <taxon>Eukaryota</taxon>
        <taxon>Fungi</taxon>
        <taxon>Fungi incertae sedis</taxon>
        <taxon>Mucoromycota</taxon>
        <taxon>Glomeromycotina</taxon>
        <taxon>Glomeromycetes</taxon>
        <taxon>Diversisporales</taxon>
        <taxon>Gigasporaceae</taxon>
        <taxon>Gigaspora</taxon>
    </lineage>
</organism>
<dbReference type="Proteomes" id="UP000266673">
    <property type="component" value="Unassembled WGS sequence"/>
</dbReference>
<dbReference type="Gene3D" id="3.80.10.10">
    <property type="entry name" value="Ribonuclease Inhibitor"/>
    <property type="match status" value="1"/>
</dbReference>